<feature type="transmembrane region" description="Helical" evidence="1">
    <location>
        <begin position="26"/>
        <end position="47"/>
    </location>
</feature>
<evidence type="ECO:0000313" key="3">
    <source>
        <dbReference type="EMBL" id="QKE27076.1"/>
    </source>
</evidence>
<feature type="transmembrane region" description="Helical" evidence="1">
    <location>
        <begin position="53"/>
        <end position="71"/>
    </location>
</feature>
<dbReference type="Pfam" id="PF00487">
    <property type="entry name" value="FA_desaturase"/>
    <property type="match status" value="1"/>
</dbReference>
<dbReference type="InterPro" id="IPR012171">
    <property type="entry name" value="Fatty_acid_desaturase"/>
</dbReference>
<dbReference type="KEGG" id="aaqi:AAQM_2379"/>
<dbReference type="RefSeq" id="WP_164967082.1">
    <property type="nucleotide sequence ID" value="NZ_CBCSAE010000006.1"/>
</dbReference>
<accession>A0AAE7B4R5</accession>
<dbReference type="InterPro" id="IPR005804">
    <property type="entry name" value="FA_desaturase_dom"/>
</dbReference>
<keyword evidence="1" id="KW-1133">Transmembrane helix</keyword>
<dbReference type="PANTHER" id="PTHR19353">
    <property type="entry name" value="FATTY ACID DESATURASE 2"/>
    <property type="match status" value="1"/>
</dbReference>
<sequence length="308" mass="37117">MNKIQWIKPELDNFDKFKLKSDIKGSFHIIFYFTLLGSTGYLTHYFFLNNSYYLAFVLLIIHGTFFSFLGWSGIGHELVHRTVFKTTWLNEFFLKLFSFLTWNNYIYFEESHKRHHLYTLHDNLDREVILPLSPEYNQWIYLFTFNIPFFLRNLKSIVYNSFGKISGVWGNELFPKEDLNKRQKLFNFARIILFGHIFLALIFIFTKNYECLLIITFAPFIGNWLNRMMAISQHINMQKNINDFRKNSTSIRLNWFLSMLYSNMNYHIEHHLYPNVPFYNLPILSKEINHFLPTPIVGFSDLMKHIFK</sequence>
<reference evidence="3 4" key="1">
    <citation type="submission" date="2018-07" db="EMBL/GenBank/DDBJ databases">
        <title>Identification of phenol metabolism pathways in Arcobacter.</title>
        <authorList>
            <person name="Miller W.G."/>
            <person name="Yee E."/>
            <person name="Bono J.L."/>
        </authorList>
    </citation>
    <scope>NUCLEOTIDE SEQUENCE [LARGE SCALE GENOMIC DNA]</scope>
    <source>
        <strain evidence="3 4">W63</strain>
    </source>
</reference>
<feature type="domain" description="Fatty acid desaturase" evidence="2">
    <location>
        <begin position="54"/>
        <end position="294"/>
    </location>
</feature>
<dbReference type="GO" id="GO:0016020">
    <property type="term" value="C:membrane"/>
    <property type="evidence" value="ECO:0007669"/>
    <property type="project" value="TreeGrafter"/>
</dbReference>
<feature type="transmembrane region" description="Helical" evidence="1">
    <location>
        <begin position="212"/>
        <end position="230"/>
    </location>
</feature>
<dbReference type="GO" id="GO:0016717">
    <property type="term" value="F:oxidoreductase activity, acting on paired donors, with oxidation of a pair of donors resulting in the reduction of molecular oxygen to two molecules of water"/>
    <property type="evidence" value="ECO:0007669"/>
    <property type="project" value="TreeGrafter"/>
</dbReference>
<proteinExistence type="predicted"/>
<evidence type="ECO:0000259" key="2">
    <source>
        <dbReference type="Pfam" id="PF00487"/>
    </source>
</evidence>
<dbReference type="PANTHER" id="PTHR19353:SF19">
    <property type="entry name" value="DELTA(5) FATTY ACID DESATURASE C-RELATED"/>
    <property type="match status" value="1"/>
</dbReference>
<dbReference type="EMBL" id="CP030944">
    <property type="protein sequence ID" value="QKE27076.1"/>
    <property type="molecule type" value="Genomic_DNA"/>
</dbReference>
<name>A0AAE7B4R5_9BACT</name>
<dbReference type="AlphaFoldDB" id="A0AAE7B4R5"/>
<evidence type="ECO:0000313" key="4">
    <source>
        <dbReference type="Proteomes" id="UP000502065"/>
    </source>
</evidence>
<evidence type="ECO:0000256" key="1">
    <source>
        <dbReference type="SAM" id="Phobius"/>
    </source>
</evidence>
<feature type="transmembrane region" description="Helical" evidence="1">
    <location>
        <begin position="185"/>
        <end position="206"/>
    </location>
</feature>
<protein>
    <submittedName>
        <fullName evidence="3">Fatty acid desaturase</fullName>
    </submittedName>
</protein>
<dbReference type="GO" id="GO:0008610">
    <property type="term" value="P:lipid biosynthetic process"/>
    <property type="evidence" value="ECO:0007669"/>
    <property type="project" value="UniProtKB-ARBA"/>
</dbReference>
<keyword evidence="1" id="KW-0812">Transmembrane</keyword>
<dbReference type="Proteomes" id="UP000502065">
    <property type="component" value="Chromosome"/>
</dbReference>
<gene>
    <name evidence="3" type="ORF">AAQM_2379</name>
</gene>
<keyword evidence="1" id="KW-0472">Membrane</keyword>
<organism evidence="3 4">
    <name type="scientific">Arcobacter aquimarinus</name>
    <dbReference type="NCBI Taxonomy" id="1315211"/>
    <lineage>
        <taxon>Bacteria</taxon>
        <taxon>Pseudomonadati</taxon>
        <taxon>Campylobacterota</taxon>
        <taxon>Epsilonproteobacteria</taxon>
        <taxon>Campylobacterales</taxon>
        <taxon>Arcobacteraceae</taxon>
        <taxon>Arcobacter</taxon>
    </lineage>
</organism>
<keyword evidence="4" id="KW-1185">Reference proteome</keyword>